<evidence type="ECO:0000256" key="2">
    <source>
        <dbReference type="SAM" id="MobiDB-lite"/>
    </source>
</evidence>
<dbReference type="Proteomes" id="UP000663854">
    <property type="component" value="Unassembled WGS sequence"/>
</dbReference>
<comment type="caution">
    <text evidence="3">The sequence shown here is derived from an EMBL/GenBank/DDBJ whole genome shotgun (WGS) entry which is preliminary data.</text>
</comment>
<dbReference type="InterPro" id="IPR037383">
    <property type="entry name" value="CCDC87"/>
</dbReference>
<protein>
    <submittedName>
        <fullName evidence="3">Uncharacterized protein</fullName>
    </submittedName>
</protein>
<dbReference type="InterPro" id="IPR011990">
    <property type="entry name" value="TPR-like_helical_dom_sf"/>
</dbReference>
<reference evidence="3" key="1">
    <citation type="submission" date="2021-02" db="EMBL/GenBank/DDBJ databases">
        <authorList>
            <person name="Nowell W R."/>
        </authorList>
    </citation>
    <scope>NUCLEOTIDE SEQUENCE</scope>
</reference>
<dbReference type="PANTHER" id="PTHR16078:SF1">
    <property type="entry name" value="COILED-COIL DOMAIN-CONTAINING PROTEIN 87"/>
    <property type="match status" value="1"/>
</dbReference>
<feature type="coiled-coil region" evidence="1">
    <location>
        <begin position="730"/>
        <end position="768"/>
    </location>
</feature>
<name>A0A813MFM0_9BILA</name>
<dbReference type="InterPro" id="IPR019412">
    <property type="entry name" value="IML2/TPR_39"/>
</dbReference>
<evidence type="ECO:0000313" key="4">
    <source>
        <dbReference type="Proteomes" id="UP000663854"/>
    </source>
</evidence>
<accession>A0A813MFM0</accession>
<feature type="compositionally biased region" description="Basic and acidic residues" evidence="2">
    <location>
        <begin position="615"/>
        <end position="647"/>
    </location>
</feature>
<dbReference type="Gene3D" id="1.20.58.1520">
    <property type="match status" value="1"/>
</dbReference>
<sequence length="1619" mass="189498">MRTSLSQVENIYDLSVTSDEEKPLRPIHNRSQKAFDLNDAQALKNEIDKSFKNTIGKLSLFDERDETAESIQLYARRLEPERPVTPPNEEVTIDSVPRDVEQLLALIRRRLNIQQVPSDITRLTSDDLSQLATVVLTQMRSKWIDIEEMCVQHPLLSSKRNQELIRRLFVNIILISTNIFEHTIQESQIFHDRYVFSHAANMTRLRTLLADRINTLINIHSLREHLAFEMIEEERIKKGLIFEETISKNVRRRLNKNIVLSQHRPDVRDVIEYAGKSYKYQFIDSKYHSRQILHQLVTNMPDVSRFRRLPVVLPPVTREIDSTTPLKEYSSQPKVMKQKSTVQAYKPSLEQEKDEIPQIVRRNYYGSLPNIHEKFLSEELDFNFNNIKKSKYKTTDIIREQYFIDEEKKKRDIESAKSISNRTDLIKLTTQTMPDEREKSDEIPPLIKVLTSSHDPKQRINECKETVLAIAKRRKDYFDKLKENVRDEPLYPQPASVEKTFKNVTFRISDITVANFYFQSSFLLTSFPTIFNNYFGDIDDDTVAYLDRNLHIGQQIKEVYEQLLSTIDMNHSFRLDTDKYVVKCPDSLDLVSAQASSTLTKPYAEQINNRSLAKRDEPPWTKYDNDRQRWVLTPDPRRLEEDAEEKKKRNPKNRNKKGLTEPTINLSLVPDPQLIASYKPRDSRQTRDFQAWKDYWSQVHTENDYLKYLNTQSTDYLHHIFHLHDRLPEDNRLSEENQTLLDERNRALKEREDKILELKERKNKFEQGVWNAESISLGGLGHNPILKPEDDPIIQFEQDLERRKPKAKRIDLFDPIAHEKALSSKQFLTTILNNVKHDNVQKRLEQVWKLLKMTDNDRLHMAVKYSTIEYEKKIESALDAWEFIAQLIIQREKFINDLENFERTASDPNRFFEPGPMGSSKMRLSESRRRTYLYNQLSILEKQITEQWNKIKISFGDTVTYNGRNYLDKMQFDKLEMLHYLQEERRLNYLHSFTSIGKHNKLDSTFNHIASSYPTDIDDVEMSCKGMQLLLNNDIDACEALFDQYRFYSPLMIGGWGLVSFIRAAISFDEQRLAQANRNLIEVEKLCAHENSTKFTRTIKSLDSKVAAHEETLTRHIIIADCKLYQAILTFIKQDLSSLISAGLLLRKAWKIYEKTHHELFDLYRAKDSNAEKDYGSKLEDNVIIRFENNDGMKKDDDDDDDLSFKSFDSTPDDLTNELSLYTIKRLLGSVSFGYGLFQIAVSFVPPRVMKIIKFLGFEGDRKAALAALRFASQSTDMKAPLANLTLLWYHCIIQPFFAIDMANTPDVSEPKAIIRRNMEKYDRSTLFIYFQGRLERIERDLPRALTTFLNGLNLPNNQLQNATAVRSNELDQILIYDLGFCYLMMLEFEQALHYFTRLKEESRWSKAFYCYVCAICTAAMHDEKTSATFIKDGIKLLQKRSNPIELFVQKRLDYVKKHSLSVSTAHILIFEILYLWILLPLCEQSTLTKILPMVELYGRDSKDDKKLRPITCLIEGAIYHTLLRYDDAQNCYEESIARLEDSKLHFSRYVLPFATCELGIIEYLHRENNERAKELLTKAKDKYSDFDFDNRLQIRAAATLKMIASREASATTATASSR</sequence>
<dbReference type="EMBL" id="CAJNOH010000001">
    <property type="protein sequence ID" value="CAF0719849.1"/>
    <property type="molecule type" value="Genomic_DNA"/>
</dbReference>
<dbReference type="PANTHER" id="PTHR16078">
    <property type="entry name" value="COILED-COIL DOMAIN-CONTAINING PROTEIN 87"/>
    <property type="match status" value="1"/>
</dbReference>
<feature type="region of interest" description="Disordered" evidence="2">
    <location>
        <begin position="615"/>
        <end position="664"/>
    </location>
</feature>
<feature type="compositionally biased region" description="Basic residues" evidence="2">
    <location>
        <begin position="648"/>
        <end position="657"/>
    </location>
</feature>
<organism evidence="3 4">
    <name type="scientific">Rotaria sordida</name>
    <dbReference type="NCBI Taxonomy" id="392033"/>
    <lineage>
        <taxon>Eukaryota</taxon>
        <taxon>Metazoa</taxon>
        <taxon>Spiralia</taxon>
        <taxon>Gnathifera</taxon>
        <taxon>Rotifera</taxon>
        <taxon>Eurotatoria</taxon>
        <taxon>Bdelloidea</taxon>
        <taxon>Philodinida</taxon>
        <taxon>Philodinidae</taxon>
        <taxon>Rotaria</taxon>
    </lineage>
</organism>
<keyword evidence="1" id="KW-0175">Coiled coil</keyword>
<proteinExistence type="predicted"/>
<evidence type="ECO:0000313" key="3">
    <source>
        <dbReference type="EMBL" id="CAF0719849.1"/>
    </source>
</evidence>
<evidence type="ECO:0000256" key="1">
    <source>
        <dbReference type="SAM" id="Coils"/>
    </source>
</evidence>
<dbReference type="SUPFAM" id="SSF48452">
    <property type="entry name" value="TPR-like"/>
    <property type="match status" value="1"/>
</dbReference>
<gene>
    <name evidence="3" type="ORF">PYM288_LOCUS68</name>
</gene>
<dbReference type="Pfam" id="PF10300">
    <property type="entry name" value="Iml2-TPR_39"/>
    <property type="match status" value="1"/>
</dbReference>